<dbReference type="AlphaFoldDB" id="A0A484BTF8"/>
<keyword evidence="1" id="KW-0472">Membrane</keyword>
<evidence type="ECO:0000313" key="3">
    <source>
        <dbReference type="Proteomes" id="UP000295192"/>
    </source>
</evidence>
<evidence type="ECO:0000256" key="1">
    <source>
        <dbReference type="SAM" id="Phobius"/>
    </source>
</evidence>
<keyword evidence="3" id="KW-1185">Reference proteome</keyword>
<proteinExistence type="predicted"/>
<feature type="transmembrane region" description="Helical" evidence="1">
    <location>
        <begin position="37"/>
        <end position="57"/>
    </location>
</feature>
<dbReference type="Proteomes" id="UP000295192">
    <property type="component" value="Unassembled WGS sequence"/>
</dbReference>
<dbReference type="EMBL" id="LSRL02000009">
    <property type="protein sequence ID" value="TDG51370.1"/>
    <property type="molecule type" value="Genomic_DNA"/>
</dbReference>
<name>A0A484BTF8_DRONA</name>
<keyword evidence="1" id="KW-1133">Transmembrane helix</keyword>
<organism evidence="2 3">
    <name type="scientific">Drosophila navojoa</name>
    <name type="common">Fruit fly</name>
    <dbReference type="NCBI Taxonomy" id="7232"/>
    <lineage>
        <taxon>Eukaryota</taxon>
        <taxon>Metazoa</taxon>
        <taxon>Ecdysozoa</taxon>
        <taxon>Arthropoda</taxon>
        <taxon>Hexapoda</taxon>
        <taxon>Insecta</taxon>
        <taxon>Pterygota</taxon>
        <taxon>Neoptera</taxon>
        <taxon>Endopterygota</taxon>
        <taxon>Diptera</taxon>
        <taxon>Brachycera</taxon>
        <taxon>Muscomorpha</taxon>
        <taxon>Ephydroidea</taxon>
        <taxon>Drosophilidae</taxon>
        <taxon>Drosophila</taxon>
    </lineage>
</organism>
<reference evidence="2 3" key="1">
    <citation type="journal article" date="2019" name="J. Hered.">
        <title>An Improved Genome Assembly for Drosophila navojoa, the Basal Species in the mojavensis Cluster.</title>
        <authorList>
            <person name="Vanderlinde T."/>
            <person name="Dupim E.G."/>
            <person name="Nazario-Yepiz N.O."/>
            <person name="Carvalho A.B."/>
        </authorList>
    </citation>
    <scope>NUCLEOTIDE SEQUENCE [LARGE SCALE GENOMIC DNA]</scope>
    <source>
        <strain evidence="2">Navoj_Jal97</strain>
        <tissue evidence="2">Whole organism</tissue>
    </source>
</reference>
<evidence type="ECO:0000313" key="2">
    <source>
        <dbReference type="EMBL" id="TDG51370.1"/>
    </source>
</evidence>
<gene>
    <name evidence="2" type="ORF">AWZ03_002165</name>
</gene>
<feature type="transmembrane region" description="Helical" evidence="1">
    <location>
        <begin position="69"/>
        <end position="95"/>
    </location>
</feature>
<keyword evidence="1" id="KW-0812">Transmembrane</keyword>
<protein>
    <submittedName>
        <fullName evidence="2">Uncharacterized protein</fullName>
    </submittedName>
</protein>
<accession>A0A484BTF8</accession>
<comment type="caution">
    <text evidence="2">The sequence shown here is derived from an EMBL/GenBank/DDBJ whole genome shotgun (WGS) entry which is preliminary data.</text>
</comment>
<sequence length="104" mass="11116">MKLAIRLAPQPNEVSPGAITVSAMEPFSSLGLDPISIIFNLTGGVLLFVCALVLLYAMKDHCGSESAKYFYLAGVFGLLAGICHISNGVMCLFFIPLFEFALAK</sequence>